<dbReference type="SUPFAM" id="SSF46689">
    <property type="entry name" value="Homeodomain-like"/>
    <property type="match status" value="1"/>
</dbReference>
<protein>
    <submittedName>
        <fullName evidence="8">TetR/AcrR family transcriptional regulator</fullName>
    </submittedName>
</protein>
<accession>A0A437RLP0</accession>
<gene>
    <name evidence="8" type="ORF">EOE66_08340</name>
</gene>
<dbReference type="InterPro" id="IPR009057">
    <property type="entry name" value="Homeodomain-like_sf"/>
</dbReference>
<evidence type="ECO:0000256" key="1">
    <source>
        <dbReference type="ARBA" id="ARBA00022491"/>
    </source>
</evidence>
<feature type="domain" description="HTH tetR-type" evidence="7">
    <location>
        <begin position="27"/>
        <end position="87"/>
    </location>
</feature>
<dbReference type="InterPro" id="IPR015292">
    <property type="entry name" value="Tscrpt_reg_YbiH_C"/>
</dbReference>
<dbReference type="RefSeq" id="WP_128228187.1">
    <property type="nucleotide sequence ID" value="NZ_SACR01000002.1"/>
</dbReference>
<keyword evidence="4" id="KW-0804">Transcription</keyword>
<evidence type="ECO:0000313" key="9">
    <source>
        <dbReference type="Proteomes" id="UP000285575"/>
    </source>
</evidence>
<evidence type="ECO:0000259" key="7">
    <source>
        <dbReference type="PROSITE" id="PS50977"/>
    </source>
</evidence>
<dbReference type="PANTHER" id="PTHR30055:SF226">
    <property type="entry name" value="HTH-TYPE TRANSCRIPTIONAL REGULATOR PKSA"/>
    <property type="match status" value="1"/>
</dbReference>
<reference evidence="8 9" key="1">
    <citation type="submission" date="2019-01" db="EMBL/GenBank/DDBJ databases">
        <authorList>
            <person name="Chen W.-M."/>
        </authorList>
    </citation>
    <scope>NUCLEOTIDE SEQUENCE [LARGE SCALE GENOMIC DNA]</scope>
    <source>
        <strain evidence="8 9">KYPY4</strain>
    </source>
</reference>
<keyword evidence="3 5" id="KW-0238">DNA-binding</keyword>
<feature type="region of interest" description="Disordered" evidence="6">
    <location>
        <begin position="1"/>
        <end position="29"/>
    </location>
</feature>
<feature type="compositionally biased region" description="Low complexity" evidence="6">
    <location>
        <begin position="11"/>
        <end position="26"/>
    </location>
</feature>
<dbReference type="Gene3D" id="1.10.10.60">
    <property type="entry name" value="Homeodomain-like"/>
    <property type="match status" value="1"/>
</dbReference>
<dbReference type="OrthoDB" id="9789566at2"/>
<dbReference type="Proteomes" id="UP000285575">
    <property type="component" value="Unassembled WGS sequence"/>
</dbReference>
<feature type="compositionally biased region" description="Polar residues" evidence="6">
    <location>
        <begin position="1"/>
        <end position="10"/>
    </location>
</feature>
<dbReference type="InterPro" id="IPR001647">
    <property type="entry name" value="HTH_TetR"/>
</dbReference>
<dbReference type="AlphaFoldDB" id="A0A437RLP0"/>
<dbReference type="PROSITE" id="PS01081">
    <property type="entry name" value="HTH_TETR_1"/>
    <property type="match status" value="1"/>
</dbReference>
<keyword evidence="2" id="KW-0805">Transcription regulation</keyword>
<evidence type="ECO:0000256" key="4">
    <source>
        <dbReference type="ARBA" id="ARBA00023163"/>
    </source>
</evidence>
<evidence type="ECO:0000256" key="2">
    <source>
        <dbReference type="ARBA" id="ARBA00023015"/>
    </source>
</evidence>
<dbReference type="InterPro" id="IPR023772">
    <property type="entry name" value="DNA-bd_HTH_TetR-type_CS"/>
</dbReference>
<dbReference type="Pfam" id="PF00440">
    <property type="entry name" value="TetR_N"/>
    <property type="match status" value="1"/>
</dbReference>
<dbReference type="Gene3D" id="1.10.357.10">
    <property type="entry name" value="Tetracycline Repressor, domain 2"/>
    <property type="match status" value="1"/>
</dbReference>
<feature type="DNA-binding region" description="H-T-H motif" evidence="5">
    <location>
        <begin position="50"/>
        <end position="69"/>
    </location>
</feature>
<evidence type="ECO:0000256" key="3">
    <source>
        <dbReference type="ARBA" id="ARBA00023125"/>
    </source>
</evidence>
<sequence length="239" mass="26173">MNARRTTSTLASPSSPDAQQPAPGADTEPRSRLLHAGLRLFATQGYSKTSTRELAEAAQVNVAAISYYFGDKAGLYRAVFSEPIGSPEEDLGRWNRPEQTLREALHGFYAGFLEPLRQGDVARLCTKLHFREMLEPTGLWQADPTFGIGEMHRALLGLLARHLGLPGPDEDLQRLAICLAGLGVHLHVGHDINEVLAPGLVDGSAALDRWAERLVDFGLALIDAERQRRGLPLPTQREP</sequence>
<dbReference type="SUPFAM" id="SSF48498">
    <property type="entry name" value="Tetracyclin repressor-like, C-terminal domain"/>
    <property type="match status" value="1"/>
</dbReference>
<comment type="caution">
    <text evidence="8">The sequence shown here is derived from an EMBL/GenBank/DDBJ whole genome shotgun (WGS) entry which is preliminary data.</text>
</comment>
<organism evidence="8 9">
    <name type="scientific">Rubrivivax rivuli</name>
    <dbReference type="NCBI Taxonomy" id="1862385"/>
    <lineage>
        <taxon>Bacteria</taxon>
        <taxon>Pseudomonadati</taxon>
        <taxon>Pseudomonadota</taxon>
        <taxon>Betaproteobacteria</taxon>
        <taxon>Burkholderiales</taxon>
        <taxon>Sphaerotilaceae</taxon>
        <taxon>Rubrivivax</taxon>
    </lineage>
</organism>
<dbReference type="Pfam" id="PF09209">
    <property type="entry name" value="CecR_C"/>
    <property type="match status" value="1"/>
</dbReference>
<dbReference type="PROSITE" id="PS50977">
    <property type="entry name" value="HTH_TETR_2"/>
    <property type="match status" value="1"/>
</dbReference>
<keyword evidence="1" id="KW-0678">Repressor</keyword>
<dbReference type="PANTHER" id="PTHR30055">
    <property type="entry name" value="HTH-TYPE TRANSCRIPTIONAL REGULATOR RUTR"/>
    <property type="match status" value="1"/>
</dbReference>
<dbReference type="GO" id="GO:0003700">
    <property type="term" value="F:DNA-binding transcription factor activity"/>
    <property type="evidence" value="ECO:0007669"/>
    <property type="project" value="TreeGrafter"/>
</dbReference>
<evidence type="ECO:0000313" key="8">
    <source>
        <dbReference type="EMBL" id="RVU47726.1"/>
    </source>
</evidence>
<name>A0A437RLP0_9BURK</name>
<dbReference type="EMBL" id="SACR01000002">
    <property type="protein sequence ID" value="RVU47726.1"/>
    <property type="molecule type" value="Genomic_DNA"/>
</dbReference>
<proteinExistence type="predicted"/>
<dbReference type="PRINTS" id="PR00455">
    <property type="entry name" value="HTHTETR"/>
</dbReference>
<evidence type="ECO:0000256" key="5">
    <source>
        <dbReference type="PROSITE-ProRule" id="PRU00335"/>
    </source>
</evidence>
<evidence type="ECO:0000256" key="6">
    <source>
        <dbReference type="SAM" id="MobiDB-lite"/>
    </source>
</evidence>
<dbReference type="InterPro" id="IPR050109">
    <property type="entry name" value="HTH-type_TetR-like_transc_reg"/>
</dbReference>
<keyword evidence="9" id="KW-1185">Reference proteome</keyword>
<dbReference type="GO" id="GO:0000976">
    <property type="term" value="F:transcription cis-regulatory region binding"/>
    <property type="evidence" value="ECO:0007669"/>
    <property type="project" value="TreeGrafter"/>
</dbReference>
<dbReference type="InterPro" id="IPR036271">
    <property type="entry name" value="Tet_transcr_reg_TetR-rel_C_sf"/>
</dbReference>